<reference evidence="2" key="1">
    <citation type="journal article" date="2010" name="Nat. Biotechnol.">
        <title>Draft genome sequence of the oilseed species Ricinus communis.</title>
        <authorList>
            <person name="Chan A.P."/>
            <person name="Crabtree J."/>
            <person name="Zhao Q."/>
            <person name="Lorenzi H."/>
            <person name="Orvis J."/>
            <person name="Puiu D."/>
            <person name="Melake-Berhan A."/>
            <person name="Jones K.M."/>
            <person name="Redman J."/>
            <person name="Chen G."/>
            <person name="Cahoon E.B."/>
            <person name="Gedil M."/>
            <person name="Stanke M."/>
            <person name="Haas B.J."/>
            <person name="Wortman J.R."/>
            <person name="Fraser-Liggett C.M."/>
            <person name="Ravel J."/>
            <person name="Rabinowicz P.D."/>
        </authorList>
    </citation>
    <scope>NUCLEOTIDE SEQUENCE [LARGE SCALE GENOMIC DNA]</scope>
    <source>
        <strain evidence="2">cv. Hale</strain>
    </source>
</reference>
<dbReference type="eggNOG" id="ENOG502SGCX">
    <property type="taxonomic scope" value="Eukaryota"/>
</dbReference>
<dbReference type="InParanoid" id="B9RPJ6"/>
<proteinExistence type="predicted"/>
<dbReference type="PANTHER" id="PTHR33563">
    <property type="match status" value="1"/>
</dbReference>
<dbReference type="AlphaFoldDB" id="B9RPJ6"/>
<protein>
    <submittedName>
        <fullName evidence="1">Uncharacterized protein</fullName>
    </submittedName>
</protein>
<dbReference type="GO" id="GO:0003856">
    <property type="term" value="F:3-dehydroquinate synthase activity"/>
    <property type="evidence" value="ECO:0007669"/>
    <property type="project" value="InterPro"/>
</dbReference>
<gene>
    <name evidence="1" type="ORF">RCOM_1378220</name>
</gene>
<dbReference type="EMBL" id="EQ973795">
    <property type="protein sequence ID" value="EEF46717.1"/>
    <property type="molecule type" value="Genomic_DNA"/>
</dbReference>
<evidence type="ECO:0000313" key="1">
    <source>
        <dbReference type="EMBL" id="EEF46717.1"/>
    </source>
</evidence>
<dbReference type="PANTHER" id="PTHR33563:SF7">
    <property type="entry name" value="USPA DOMAIN-CONTAINING PROTEIN"/>
    <property type="match status" value="1"/>
</dbReference>
<organism evidence="1 2">
    <name type="scientific">Ricinus communis</name>
    <name type="common">Castor bean</name>
    <dbReference type="NCBI Taxonomy" id="3988"/>
    <lineage>
        <taxon>Eukaryota</taxon>
        <taxon>Viridiplantae</taxon>
        <taxon>Streptophyta</taxon>
        <taxon>Embryophyta</taxon>
        <taxon>Tracheophyta</taxon>
        <taxon>Spermatophyta</taxon>
        <taxon>Magnoliopsida</taxon>
        <taxon>eudicotyledons</taxon>
        <taxon>Gunneridae</taxon>
        <taxon>Pentapetalae</taxon>
        <taxon>rosids</taxon>
        <taxon>fabids</taxon>
        <taxon>Malpighiales</taxon>
        <taxon>Euphorbiaceae</taxon>
        <taxon>Acalyphoideae</taxon>
        <taxon>Acalypheae</taxon>
        <taxon>Ricinus</taxon>
    </lineage>
</organism>
<evidence type="ECO:0000313" key="2">
    <source>
        <dbReference type="Proteomes" id="UP000008311"/>
    </source>
</evidence>
<dbReference type="GO" id="GO:0016491">
    <property type="term" value="F:oxidoreductase activity"/>
    <property type="evidence" value="ECO:0007669"/>
    <property type="project" value="InterPro"/>
</dbReference>
<dbReference type="GO" id="GO:0009073">
    <property type="term" value="P:aromatic amino acid family biosynthetic process"/>
    <property type="evidence" value="ECO:0007669"/>
    <property type="project" value="InterPro"/>
</dbReference>
<dbReference type="Proteomes" id="UP000008311">
    <property type="component" value="Unassembled WGS sequence"/>
</dbReference>
<keyword evidence="2" id="KW-1185">Reference proteome</keyword>
<name>B9RPJ6_RICCO</name>
<dbReference type="InterPro" id="IPR002812">
    <property type="entry name" value="DHQS"/>
</dbReference>
<sequence length="245" mass="27465">MIVCIKGEEDENDVTPPRKVSNTGNTLAEVLVPKGSPNSIDMVKHVVIVMDALKGFSRGPLQWALDHVIQTRCTITLLGVMPWIPLPLSCKTWLDVWTFDQEDLSALKGRSDLKNDHKYQKIRRIIELCEQKGVGYLLSYYTRNIKVVPCMKVAMGHPLKLVVLEQTTNLHATFVVLDRHLRKNKAFFAQRLPSSVVMMKSGGDVDMLKIRSSIDSSELTPGKSPENMISTPQVILSEALSELLK</sequence>
<accession>B9RPJ6</accession>